<dbReference type="PRINTS" id="PR00744">
    <property type="entry name" value="GLHYDRLASE37"/>
</dbReference>
<dbReference type="RefSeq" id="WP_317901871.1">
    <property type="nucleotide sequence ID" value="NZ_JAIRBC010000010.1"/>
</dbReference>
<dbReference type="SUPFAM" id="SSF48208">
    <property type="entry name" value="Six-hairpin glycosidases"/>
    <property type="match status" value="1"/>
</dbReference>
<dbReference type="Gene3D" id="1.50.10.10">
    <property type="match status" value="1"/>
</dbReference>
<evidence type="ECO:0000256" key="2">
    <source>
        <dbReference type="ARBA" id="ARBA00023295"/>
    </source>
</evidence>
<dbReference type="PROSITE" id="PS00928">
    <property type="entry name" value="TREHALASE_2"/>
    <property type="match status" value="1"/>
</dbReference>
<dbReference type="NCBIfam" id="NF009773">
    <property type="entry name" value="PRK13270.1"/>
    <property type="match status" value="1"/>
</dbReference>
<evidence type="ECO:0000313" key="3">
    <source>
        <dbReference type="EMBL" id="MCG2460721.1"/>
    </source>
</evidence>
<dbReference type="InterPro" id="IPR018232">
    <property type="entry name" value="Glyco_hydro_37_CS"/>
</dbReference>
<dbReference type="PROSITE" id="PS00927">
    <property type="entry name" value="TREHALASE_1"/>
    <property type="match status" value="1"/>
</dbReference>
<dbReference type="InterPro" id="IPR001661">
    <property type="entry name" value="Glyco_hydro_37"/>
</dbReference>
<comment type="caution">
    <text evidence="3">The sequence shown here is derived from an EMBL/GenBank/DDBJ whole genome shotgun (WGS) entry which is preliminary data.</text>
</comment>
<dbReference type="GO" id="GO:0005993">
    <property type="term" value="P:trehalose catabolic process"/>
    <property type="evidence" value="ECO:0007669"/>
    <property type="project" value="TreeGrafter"/>
</dbReference>
<keyword evidence="4" id="KW-1185">Reference proteome</keyword>
<dbReference type="Proteomes" id="UP001200642">
    <property type="component" value="Unassembled WGS sequence"/>
</dbReference>
<dbReference type="PANTHER" id="PTHR23403:SF1">
    <property type="entry name" value="TREHALASE"/>
    <property type="match status" value="1"/>
</dbReference>
<organism evidence="3 4">
    <name type="scientific">Cerina litoralis</name>
    <dbReference type="NCBI Taxonomy" id="2874477"/>
    <lineage>
        <taxon>Bacteria</taxon>
        <taxon>Pseudomonadati</taxon>
        <taxon>Bacteroidota</taxon>
        <taxon>Flavobacteriia</taxon>
        <taxon>Flavobacteriales</taxon>
        <taxon>Flavobacteriaceae</taxon>
        <taxon>Cerina</taxon>
    </lineage>
</organism>
<dbReference type="AlphaFoldDB" id="A0AAE3EW07"/>
<proteinExistence type="predicted"/>
<keyword evidence="2" id="KW-0326">Glycosidase</keyword>
<sequence length="539" mass="61503">MKIFRLFSIFLLIFSLGCQEGHNKKGQPNFYQTELFKDVQLQGIFKDSKTFVDLLPDRSTSDLATLYLKERKSPGFDLRRFIGDHFSDRTLAPKPFVTDTSNSMHQHISNIWSALTRGPDSIVPYSSRIPLPNAYVVPGGRFQEIYYWDSYFTLEGLLVDGKEMLATDMVDNFSFLIDSLGFIPNGTRTYYLSRSQPPFYTLMVDALAGKDNDVFLRYFPYIVKEYNFWMSGESDLKAPFTAKRQVVKMGNGMVLNRYWDKLETPRPEAYKEDFQLASGLKSVAEKKALYANLRAGAASGWDFSSRWYGKEGEFNSTSTTTIVPVDLNSLMYFMETQIARGYGLKGDKNNESLFLQKAATRKKNIQEVFWDEGQGFFTDFNFVRKKGTNALTLAGAYPLFFKIATPAQAEKVKDHLLQDFLRQGGLVTTLKHTGQQWDAPNGWAPLQWMAVNGLLNYGYKTEAQEIMQRWLQLNERVYKNTGKMMEKYNVEDTTLLSGGGEYDLQDGFGWTNGVVLGFEQLLKSIGEEKVNNVTVPVQN</sequence>
<reference evidence="3" key="1">
    <citation type="submission" date="2023-02" db="EMBL/GenBank/DDBJ databases">
        <title>Genome of Flavobacteriaceae gen. nov. sp. strain F89.</title>
        <authorList>
            <person name="Wang Y."/>
        </authorList>
    </citation>
    <scope>NUCLEOTIDE SEQUENCE</scope>
    <source>
        <strain evidence="3">F89</strain>
    </source>
</reference>
<dbReference type="PROSITE" id="PS51257">
    <property type="entry name" value="PROKAR_LIPOPROTEIN"/>
    <property type="match status" value="1"/>
</dbReference>
<dbReference type="InterPro" id="IPR008928">
    <property type="entry name" value="6-hairpin_glycosidase_sf"/>
</dbReference>
<dbReference type="PANTHER" id="PTHR23403">
    <property type="entry name" value="TREHALASE"/>
    <property type="match status" value="1"/>
</dbReference>
<dbReference type="Pfam" id="PF01204">
    <property type="entry name" value="Trehalase"/>
    <property type="match status" value="1"/>
</dbReference>
<name>A0AAE3EW07_9FLAO</name>
<accession>A0AAE3EW07</accession>
<protein>
    <submittedName>
        <fullName evidence="3">Alpha,alpha-trehalase TreF</fullName>
    </submittedName>
</protein>
<evidence type="ECO:0000313" key="4">
    <source>
        <dbReference type="Proteomes" id="UP001200642"/>
    </source>
</evidence>
<keyword evidence="1" id="KW-0378">Hydrolase</keyword>
<gene>
    <name evidence="3" type="primary">treF</name>
    <name evidence="3" type="ORF">K8352_08175</name>
</gene>
<dbReference type="EMBL" id="JAIRBC010000010">
    <property type="protein sequence ID" value="MCG2460721.1"/>
    <property type="molecule type" value="Genomic_DNA"/>
</dbReference>
<dbReference type="InterPro" id="IPR012341">
    <property type="entry name" value="6hp_glycosidase-like_sf"/>
</dbReference>
<evidence type="ECO:0000256" key="1">
    <source>
        <dbReference type="ARBA" id="ARBA00022801"/>
    </source>
</evidence>
<dbReference type="GO" id="GO:0004555">
    <property type="term" value="F:alpha,alpha-trehalase activity"/>
    <property type="evidence" value="ECO:0007669"/>
    <property type="project" value="InterPro"/>
</dbReference>